<comment type="caution">
    <text evidence="2">The sequence shown here is derived from an EMBL/GenBank/DDBJ whole genome shotgun (WGS) entry which is preliminary data.</text>
</comment>
<feature type="compositionally biased region" description="Polar residues" evidence="1">
    <location>
        <begin position="10"/>
        <end position="19"/>
    </location>
</feature>
<dbReference type="AlphaFoldDB" id="A0AAI8VKZ3"/>
<dbReference type="Proteomes" id="UP001295740">
    <property type="component" value="Unassembled WGS sequence"/>
</dbReference>
<evidence type="ECO:0000313" key="2">
    <source>
        <dbReference type="EMBL" id="CAJ2506864.1"/>
    </source>
</evidence>
<organism evidence="2 3">
    <name type="scientific">Anthostomella pinea</name>
    <dbReference type="NCBI Taxonomy" id="933095"/>
    <lineage>
        <taxon>Eukaryota</taxon>
        <taxon>Fungi</taxon>
        <taxon>Dikarya</taxon>
        <taxon>Ascomycota</taxon>
        <taxon>Pezizomycotina</taxon>
        <taxon>Sordariomycetes</taxon>
        <taxon>Xylariomycetidae</taxon>
        <taxon>Xylariales</taxon>
        <taxon>Xylariaceae</taxon>
        <taxon>Anthostomella</taxon>
    </lineage>
</organism>
<reference evidence="2" key="1">
    <citation type="submission" date="2023-10" db="EMBL/GenBank/DDBJ databases">
        <authorList>
            <person name="Hackl T."/>
        </authorList>
    </citation>
    <scope>NUCLEOTIDE SEQUENCE</scope>
</reference>
<feature type="region of interest" description="Disordered" evidence="1">
    <location>
        <begin position="48"/>
        <end position="84"/>
    </location>
</feature>
<name>A0AAI8VKZ3_9PEZI</name>
<feature type="region of interest" description="Disordered" evidence="1">
    <location>
        <begin position="1"/>
        <end position="32"/>
    </location>
</feature>
<sequence>MCSQERAAATASQGRQMTPSLGDGNPVAATSSAPHFPVAWCSVAPHRTEVGGTSGEEASIAQAGASASPQVRGPAHDRPPTTRLIPQSMDFTFQTPNPTASTSTFTITSTSPFVHTTTTANTANTSPLVAGGALAAPNSPELSPAGLRANLMSGSVPEDRSAETLILQKRAAAGEFGVIGGGRRAAEPETRPIGALRE</sequence>
<dbReference type="EMBL" id="CAUWAG010000010">
    <property type="protein sequence ID" value="CAJ2506864.1"/>
    <property type="molecule type" value="Genomic_DNA"/>
</dbReference>
<gene>
    <name evidence="2" type="ORF">KHLLAP_LOCUS7332</name>
</gene>
<evidence type="ECO:0000313" key="3">
    <source>
        <dbReference type="Proteomes" id="UP001295740"/>
    </source>
</evidence>
<keyword evidence="3" id="KW-1185">Reference proteome</keyword>
<evidence type="ECO:0000256" key="1">
    <source>
        <dbReference type="SAM" id="MobiDB-lite"/>
    </source>
</evidence>
<accession>A0AAI8VKZ3</accession>
<protein>
    <submittedName>
        <fullName evidence="2">Uu.00g080500.m01.CDS01</fullName>
    </submittedName>
</protein>
<proteinExistence type="predicted"/>